<name>A0A2J5PB75_9ENTR</name>
<dbReference type="Proteomes" id="UP000234667">
    <property type="component" value="Unassembled WGS sequence"/>
</dbReference>
<dbReference type="EMBL" id="PIDR01001266">
    <property type="protein sequence ID" value="PLO63232.1"/>
    <property type="molecule type" value="Genomic_DNA"/>
</dbReference>
<dbReference type="AlphaFoldDB" id="A0A2J5PB75"/>
<proteinExistence type="predicted"/>
<protein>
    <submittedName>
        <fullName evidence="1">Uncharacterized protein</fullName>
    </submittedName>
</protein>
<reference evidence="1 2" key="2">
    <citation type="submission" date="2018-01" db="EMBL/GenBank/DDBJ databases">
        <title>Genomic study of Klebsiella pneumoniae.</title>
        <authorList>
            <person name="Yang Y."/>
            <person name="Bicalho R."/>
        </authorList>
    </citation>
    <scope>NUCLEOTIDE SEQUENCE [LARGE SCALE GENOMIC DNA]</scope>
    <source>
        <strain evidence="1 2">A10</strain>
    </source>
</reference>
<accession>A0A2J5PB75</accession>
<reference evidence="1 2" key="1">
    <citation type="submission" date="2017-11" db="EMBL/GenBank/DDBJ databases">
        <authorList>
            <person name="Han C.G."/>
        </authorList>
    </citation>
    <scope>NUCLEOTIDE SEQUENCE [LARGE SCALE GENOMIC DNA]</scope>
    <source>
        <strain evidence="1 2">A10</strain>
    </source>
</reference>
<comment type="caution">
    <text evidence="1">The sequence shown here is derived from an EMBL/GenBank/DDBJ whole genome shotgun (WGS) entry which is preliminary data.</text>
</comment>
<organism evidence="1 2">
    <name type="scientific">Klebsiella michiganensis</name>
    <dbReference type="NCBI Taxonomy" id="1134687"/>
    <lineage>
        <taxon>Bacteria</taxon>
        <taxon>Pseudomonadati</taxon>
        <taxon>Pseudomonadota</taxon>
        <taxon>Gammaproteobacteria</taxon>
        <taxon>Enterobacterales</taxon>
        <taxon>Enterobacteriaceae</taxon>
        <taxon>Klebsiella/Raoultella group</taxon>
        <taxon>Klebsiella</taxon>
    </lineage>
</organism>
<evidence type="ECO:0000313" key="1">
    <source>
        <dbReference type="EMBL" id="PLO63232.1"/>
    </source>
</evidence>
<evidence type="ECO:0000313" key="2">
    <source>
        <dbReference type="Proteomes" id="UP000234667"/>
    </source>
</evidence>
<gene>
    <name evidence="1" type="ORF">CWN49_28310</name>
</gene>
<sequence length="75" mass="8589">MQAYIPWCSFIIQPKHLNKFVINYYNFAINKFRCSCGGFFKGSPDSVSNVVFLLYHGRQKMFVGGHVDLLELPVG</sequence>